<name>A0A811KN15_9BILA</name>
<dbReference type="Proteomes" id="UP000614601">
    <property type="component" value="Unassembled WGS sequence"/>
</dbReference>
<dbReference type="OrthoDB" id="5793263at2759"/>
<dbReference type="GO" id="GO:0005737">
    <property type="term" value="C:cytoplasm"/>
    <property type="evidence" value="ECO:0007669"/>
    <property type="project" value="InterPro"/>
</dbReference>
<accession>A0A811KN15</accession>
<dbReference type="Proteomes" id="UP000783686">
    <property type="component" value="Unassembled WGS sequence"/>
</dbReference>
<evidence type="ECO:0000313" key="3">
    <source>
        <dbReference type="EMBL" id="CAD5216731.1"/>
    </source>
</evidence>
<dbReference type="AlphaFoldDB" id="A0A811KN15"/>
<organism evidence="3 4">
    <name type="scientific">Bursaphelenchus okinawaensis</name>
    <dbReference type="NCBI Taxonomy" id="465554"/>
    <lineage>
        <taxon>Eukaryota</taxon>
        <taxon>Metazoa</taxon>
        <taxon>Ecdysozoa</taxon>
        <taxon>Nematoda</taxon>
        <taxon>Chromadorea</taxon>
        <taxon>Rhabditida</taxon>
        <taxon>Tylenchina</taxon>
        <taxon>Tylenchomorpha</taxon>
        <taxon>Aphelenchoidea</taxon>
        <taxon>Aphelenchoididae</taxon>
        <taxon>Bursaphelenchus</taxon>
    </lineage>
</organism>
<protein>
    <recommendedName>
        <fullName evidence="2">BAR domain-containing protein</fullName>
    </recommendedName>
</protein>
<sequence length="258" mass="29988">MTDTSDQTDKSDVTRKQPKKKSTILYKVRGKMGWGVEQTGLTKEFQASINRYESYQKQIGKFLDCLEGVLQMNPSLRDCIDIKSEDDSLRRMAVGVRHWHPTVPENRQATMEKVESLFKGMSETRRYAQMNTGAVINKLRTFATAENEAFQENFKNLMDQRDYMDEARTKLKKAKTREELDNLGRDYEESVNMFNQIAEKIAKACDSLSVDVQSHQKAVYAFMRQQYFFHSQISNMLINGLKDLNIALEPPEKWVEKK</sequence>
<dbReference type="InterPro" id="IPR027267">
    <property type="entry name" value="AH/BAR_dom_sf"/>
</dbReference>
<dbReference type="Pfam" id="PF03114">
    <property type="entry name" value="BAR"/>
    <property type="match status" value="1"/>
</dbReference>
<evidence type="ECO:0000256" key="1">
    <source>
        <dbReference type="SAM" id="MobiDB-lite"/>
    </source>
</evidence>
<comment type="caution">
    <text evidence="3">The sequence shown here is derived from an EMBL/GenBank/DDBJ whole genome shotgun (WGS) entry which is preliminary data.</text>
</comment>
<dbReference type="EMBL" id="CAJFCW020000003">
    <property type="protein sequence ID" value="CAG9106514.1"/>
    <property type="molecule type" value="Genomic_DNA"/>
</dbReference>
<evidence type="ECO:0000313" key="4">
    <source>
        <dbReference type="Proteomes" id="UP000614601"/>
    </source>
</evidence>
<dbReference type="EMBL" id="CAJFDH010000003">
    <property type="protein sequence ID" value="CAD5216731.1"/>
    <property type="molecule type" value="Genomic_DNA"/>
</dbReference>
<reference evidence="3" key="1">
    <citation type="submission" date="2020-09" db="EMBL/GenBank/DDBJ databases">
        <authorList>
            <person name="Kikuchi T."/>
        </authorList>
    </citation>
    <scope>NUCLEOTIDE SEQUENCE</scope>
    <source>
        <strain evidence="3">SH1</strain>
    </source>
</reference>
<dbReference type="SUPFAM" id="SSF103657">
    <property type="entry name" value="BAR/IMD domain-like"/>
    <property type="match status" value="1"/>
</dbReference>
<feature type="domain" description="BAR" evidence="2">
    <location>
        <begin position="28"/>
        <end position="237"/>
    </location>
</feature>
<keyword evidence="4" id="KW-1185">Reference proteome</keyword>
<feature type="region of interest" description="Disordered" evidence="1">
    <location>
        <begin position="1"/>
        <end position="20"/>
    </location>
</feature>
<evidence type="ECO:0000259" key="2">
    <source>
        <dbReference type="Pfam" id="PF03114"/>
    </source>
</evidence>
<dbReference type="InterPro" id="IPR004148">
    <property type="entry name" value="BAR_dom"/>
</dbReference>
<dbReference type="Gene3D" id="1.20.1270.60">
    <property type="entry name" value="Arfaptin homology (AH) domain/BAR domain"/>
    <property type="match status" value="1"/>
</dbReference>
<gene>
    <name evidence="3" type="ORF">BOKJ2_LOCUS6734</name>
</gene>
<proteinExistence type="predicted"/>